<dbReference type="EMBL" id="MN812239">
    <property type="protein sequence ID" value="QHB40985.1"/>
    <property type="molecule type" value="Genomic_DNA"/>
</dbReference>
<dbReference type="Proteomes" id="UP000464671">
    <property type="component" value="Segment"/>
</dbReference>
<reference evidence="1 2" key="1">
    <citation type="journal article" date="2020" name="Viruses">
        <title>Diversity and Host Interactions Among Virulent and Temperate Baltic Sea Flavobacterium Phages.</title>
        <authorList>
            <person name="Nilsson E."/>
            <person name="Bayfield O.W."/>
            <person name="Lundin D."/>
            <person name="Antson A.A."/>
            <person name="Holmfeldt K."/>
        </authorList>
    </citation>
    <scope>NUCLEOTIDE SEQUENCE [LARGE SCALE GENOMIC DNA]</scope>
</reference>
<organism evidence="1 2">
    <name type="scientific">Flavobacterium phage vB_FspS_tant8-1</name>
    <dbReference type="NCBI Taxonomy" id="2686278"/>
    <lineage>
        <taxon>Viruses</taxon>
        <taxon>Duplodnaviria</taxon>
        <taxon>Heunggongvirae</taxon>
        <taxon>Uroviricota</taxon>
        <taxon>Caudoviricetes</taxon>
        <taxon>Tantvirus</taxon>
        <taxon>Tantvirus tant</taxon>
    </lineage>
</organism>
<accession>A0A6B9LRV9</accession>
<sequence length="355" mass="39210">MDNLKLIEQDIDVFIDPNGAPGSILAVNNQAIFKAILEKVGKYTGSPFIAKRNLTLFSPGDFSWNGNAMNNETEFIISISKKTTDLNDVGLILDTLIKNDLIQFKDFNGRSIFLTYFSHTQMTDGNGAFYYDIAVTGFSNNINYTYQVNESQIAVISFHKKINEFSDAPIDGNLYGRKDGIWENIVPGISFPSDGNIYGVKDGIATQIENGFTYQNFVSAGSGAFANSNYFGTGVFFAWTNYGTTNPNSIVPQVYSIKLIVPYDCYLESVYYSRGASLSVFGIAIYKTDVISTGVPNPVLVVSEETGAGSEFLRKINVSPSPITKILKNQAIHIFLRKDSTSQYQGVTHLTFKKL</sequence>
<keyword evidence="2" id="KW-1185">Reference proteome</keyword>
<evidence type="ECO:0000313" key="1">
    <source>
        <dbReference type="EMBL" id="QHB40985.1"/>
    </source>
</evidence>
<evidence type="ECO:0000313" key="2">
    <source>
        <dbReference type="Proteomes" id="UP000464671"/>
    </source>
</evidence>
<gene>
    <name evidence="1" type="ORF">tant81_gp054</name>
</gene>
<name>A0A6B9LRV9_9CAUD</name>
<proteinExistence type="predicted"/>
<protein>
    <submittedName>
        <fullName evidence="1">Uncharacterized protein</fullName>
    </submittedName>
</protein>
<dbReference type="Gene3D" id="6.20.230.10">
    <property type="match status" value="1"/>
</dbReference>